<sequence length="342" mass="36910">MLSDNKRVLPAGSTILVTGVSGFIGSHVADQLLSAGYLVRGTTRDPTKSSWLPTFFDNKYGKGKFDLITVVDTAEAGAFDSALEGVSGVIHVASDMTFGPDPNLVITPTVASTLNILRAAAEHASVKRVVLTSSCASAASPGLVRAIEVDSWNDEAISQAWAPPPYEPSRGFSVYAASKAQSEKEAWKWYEESKPGFVLNAVLPSMNFGKSLDPVSQGHPSTSGLIQGVFHNDVETVSNNGAQYFFIDVQDNALLHVAALLHPDIRQERIFAYAAPYTWRGVQKVVQGLYPERPLGPEFPDAEPDASTIVPAPRAEFLLKEMGRDGWTSLEECVKLNTEDLV</sequence>
<dbReference type="InterPro" id="IPR036291">
    <property type="entry name" value="NAD(P)-bd_dom_sf"/>
</dbReference>
<protein>
    <submittedName>
        <fullName evidence="4">Related to flavonol reductase/cinnamoyl-CoA reductase</fullName>
    </submittedName>
</protein>
<accession>A0AAE8MWK1</accession>
<gene>
    <name evidence="4" type="ORF">DNG_04694</name>
</gene>
<organism evidence="4 5">
    <name type="scientific">Cephalotrichum gorgonifer</name>
    <dbReference type="NCBI Taxonomy" id="2041049"/>
    <lineage>
        <taxon>Eukaryota</taxon>
        <taxon>Fungi</taxon>
        <taxon>Dikarya</taxon>
        <taxon>Ascomycota</taxon>
        <taxon>Pezizomycotina</taxon>
        <taxon>Sordariomycetes</taxon>
        <taxon>Hypocreomycetidae</taxon>
        <taxon>Microascales</taxon>
        <taxon>Microascaceae</taxon>
        <taxon>Cephalotrichum</taxon>
    </lineage>
</organism>
<evidence type="ECO:0000256" key="1">
    <source>
        <dbReference type="ARBA" id="ARBA00023002"/>
    </source>
</evidence>
<dbReference type="GO" id="GO:0016616">
    <property type="term" value="F:oxidoreductase activity, acting on the CH-OH group of donors, NAD or NADP as acceptor"/>
    <property type="evidence" value="ECO:0007669"/>
    <property type="project" value="TreeGrafter"/>
</dbReference>
<dbReference type="Pfam" id="PF01370">
    <property type="entry name" value="Epimerase"/>
    <property type="match status" value="1"/>
</dbReference>
<keyword evidence="1" id="KW-0560">Oxidoreductase</keyword>
<reference evidence="4" key="1">
    <citation type="submission" date="2018-03" db="EMBL/GenBank/DDBJ databases">
        <authorList>
            <person name="Guldener U."/>
        </authorList>
    </citation>
    <scope>NUCLEOTIDE SEQUENCE</scope>
</reference>
<dbReference type="Gene3D" id="3.40.50.720">
    <property type="entry name" value="NAD(P)-binding Rossmann-like Domain"/>
    <property type="match status" value="1"/>
</dbReference>
<comment type="caution">
    <text evidence="4">The sequence shown here is derived from an EMBL/GenBank/DDBJ whole genome shotgun (WGS) entry which is preliminary data.</text>
</comment>
<dbReference type="PANTHER" id="PTHR10366">
    <property type="entry name" value="NAD DEPENDENT EPIMERASE/DEHYDRATASE"/>
    <property type="match status" value="1"/>
</dbReference>
<feature type="domain" description="NAD-dependent epimerase/dehydratase" evidence="3">
    <location>
        <begin position="15"/>
        <end position="265"/>
    </location>
</feature>
<evidence type="ECO:0000313" key="4">
    <source>
        <dbReference type="EMBL" id="SPO02021.1"/>
    </source>
</evidence>
<proteinExistence type="inferred from homology"/>
<dbReference type="EMBL" id="ONZQ02000005">
    <property type="protein sequence ID" value="SPO02021.1"/>
    <property type="molecule type" value="Genomic_DNA"/>
</dbReference>
<comment type="similarity">
    <text evidence="2">Belongs to the NAD(P)-dependent epimerase/dehydratase family. Dihydroflavonol-4-reductase subfamily.</text>
</comment>
<evidence type="ECO:0000313" key="5">
    <source>
        <dbReference type="Proteomes" id="UP001187682"/>
    </source>
</evidence>
<dbReference type="SUPFAM" id="SSF51735">
    <property type="entry name" value="NAD(P)-binding Rossmann-fold domains"/>
    <property type="match status" value="1"/>
</dbReference>
<evidence type="ECO:0000259" key="3">
    <source>
        <dbReference type="Pfam" id="PF01370"/>
    </source>
</evidence>
<dbReference type="PANTHER" id="PTHR10366:SF562">
    <property type="entry name" value="ALDEHYDE REDUCTASE II (AFU_ORTHOLOGUE AFUA_1G11360)"/>
    <property type="match status" value="1"/>
</dbReference>
<dbReference type="InterPro" id="IPR050425">
    <property type="entry name" value="NAD(P)_dehydrat-like"/>
</dbReference>
<keyword evidence="5" id="KW-1185">Reference proteome</keyword>
<evidence type="ECO:0000256" key="2">
    <source>
        <dbReference type="ARBA" id="ARBA00023445"/>
    </source>
</evidence>
<dbReference type="Proteomes" id="UP001187682">
    <property type="component" value="Unassembled WGS sequence"/>
</dbReference>
<dbReference type="InterPro" id="IPR001509">
    <property type="entry name" value="Epimerase_deHydtase"/>
</dbReference>
<dbReference type="AlphaFoldDB" id="A0AAE8MWK1"/>
<dbReference type="FunFam" id="3.40.50.720:FF:000426">
    <property type="entry name" value="Aldehyde reductase 2"/>
    <property type="match status" value="1"/>
</dbReference>
<name>A0AAE8MWK1_9PEZI</name>